<dbReference type="PROSITE" id="PS50111">
    <property type="entry name" value="CHEMOTAXIS_TRANSDUC_2"/>
    <property type="match status" value="1"/>
</dbReference>
<comment type="similarity">
    <text evidence="6">Belongs to the methyl-accepting chemotaxis (MCP) protein family.</text>
</comment>
<dbReference type="RefSeq" id="WP_237362514.1">
    <property type="nucleotide sequence ID" value="NZ_CAKLDM010000002.1"/>
</dbReference>
<evidence type="ECO:0000256" key="3">
    <source>
        <dbReference type="ARBA" id="ARBA00022989"/>
    </source>
</evidence>
<evidence type="ECO:0000313" key="11">
    <source>
        <dbReference type="EMBL" id="CAH0540638.1"/>
    </source>
</evidence>
<evidence type="ECO:0000259" key="10">
    <source>
        <dbReference type="PROSITE" id="PS50885"/>
    </source>
</evidence>
<evidence type="ECO:0000256" key="6">
    <source>
        <dbReference type="ARBA" id="ARBA00029447"/>
    </source>
</evidence>
<feature type="domain" description="Methyl-accepting transducer" evidence="9">
    <location>
        <begin position="354"/>
        <end position="597"/>
    </location>
</feature>
<sequence length="626" mass="68137">MRAISISQKQKITLFLVLLTIGFMLLGVFTSTRLSEMERQYFSSNQITTGSITMYQTEVRLLSLAKELGSVTGDQVAHLKQEVAAVSQEVQQNATFLEKLNLSEEASALVESTKQFELALLPWLELRTELGFTVSEGKLGQLKSLADTIEKKIAETGMVTLNSDFQAMVKAQQNYLLEPSEQNLKLFNRAMFSFVSISNSYAMLELYEKEIELFKQTFTRVSELSQQLGSMEGKLVASQDKVTSVVKLATQKLTSIDKTYLDAARANADQTLWSVLVACAVLAVFTITIFMMFSLSLNKALKSTNATLLEVSKGDLSIRMAKSSNEKDEFNQLANAINQSCENLGELVSAVQLSSDDLSSNAAELNVGLDSLAKNQSDVLGQTQLLASATEEVSVTTQEVSNSLEFVADISKSTTNAADEGSKIITSAIGSLEEVAEILTAAAGHTKQLEEASSKVDSVMEIINGIAEQTNLLALNAAIEAARAGEQGRGFAVVADEVRNLAVRTVDAITEISGTIETMRKESADVIQYISQSESTMKVGQEKGMAAMDALSQITEKAQEAAQQTDVIFGSIRELATTSQSMADNMTQISVAMRDLEQNNEQLRSIGELVDKRSSDLSVDCQRFKI</sequence>
<gene>
    <name evidence="11" type="ORF">VMF7928_03003</name>
</gene>
<evidence type="ECO:0000259" key="9">
    <source>
        <dbReference type="PROSITE" id="PS50111"/>
    </source>
</evidence>
<dbReference type="EMBL" id="CAKLDM010000002">
    <property type="protein sequence ID" value="CAH0540638.1"/>
    <property type="molecule type" value="Genomic_DNA"/>
</dbReference>
<evidence type="ECO:0000256" key="7">
    <source>
        <dbReference type="PROSITE-ProRule" id="PRU00284"/>
    </source>
</evidence>
<dbReference type="SUPFAM" id="SSF58104">
    <property type="entry name" value="Methyl-accepting chemotaxis protein (MCP) signaling domain"/>
    <property type="match status" value="1"/>
</dbReference>
<evidence type="ECO:0000256" key="8">
    <source>
        <dbReference type="SAM" id="Phobius"/>
    </source>
</evidence>
<dbReference type="PROSITE" id="PS50885">
    <property type="entry name" value="HAMP"/>
    <property type="match status" value="1"/>
</dbReference>
<name>A0ABM9A6C8_9VIBR</name>
<accession>A0ABM9A6C8</accession>
<keyword evidence="5 7" id="KW-0807">Transducer</keyword>
<keyword evidence="4 8" id="KW-0472">Membrane</keyword>
<keyword evidence="2 8" id="KW-0812">Transmembrane</keyword>
<organism evidence="11 12">
    <name type="scientific">Vibrio marisflavi CECT 7928</name>
    <dbReference type="NCBI Taxonomy" id="634439"/>
    <lineage>
        <taxon>Bacteria</taxon>
        <taxon>Pseudomonadati</taxon>
        <taxon>Pseudomonadota</taxon>
        <taxon>Gammaproteobacteria</taxon>
        <taxon>Vibrionales</taxon>
        <taxon>Vibrionaceae</taxon>
        <taxon>Vibrio</taxon>
    </lineage>
</organism>
<dbReference type="CDD" id="cd11386">
    <property type="entry name" value="MCP_signal"/>
    <property type="match status" value="1"/>
</dbReference>
<evidence type="ECO:0000256" key="2">
    <source>
        <dbReference type="ARBA" id="ARBA00022692"/>
    </source>
</evidence>
<feature type="domain" description="HAMP" evidence="10">
    <location>
        <begin position="295"/>
        <end position="349"/>
    </location>
</feature>
<evidence type="ECO:0000256" key="4">
    <source>
        <dbReference type="ARBA" id="ARBA00023136"/>
    </source>
</evidence>
<dbReference type="Gene3D" id="1.10.287.950">
    <property type="entry name" value="Methyl-accepting chemotaxis protein"/>
    <property type="match status" value="1"/>
</dbReference>
<dbReference type="Proteomes" id="UP000838748">
    <property type="component" value="Unassembled WGS sequence"/>
</dbReference>
<evidence type="ECO:0000256" key="5">
    <source>
        <dbReference type="ARBA" id="ARBA00023224"/>
    </source>
</evidence>
<protein>
    <recommendedName>
        <fullName evidence="13">Methyl-accepting chemotaxis protein</fullName>
    </recommendedName>
</protein>
<dbReference type="PANTHER" id="PTHR32089:SF119">
    <property type="entry name" value="METHYL-ACCEPTING CHEMOTAXIS PROTEIN CTPL"/>
    <property type="match status" value="1"/>
</dbReference>
<proteinExistence type="inferred from homology"/>
<dbReference type="PANTHER" id="PTHR32089">
    <property type="entry name" value="METHYL-ACCEPTING CHEMOTAXIS PROTEIN MCPB"/>
    <property type="match status" value="1"/>
</dbReference>
<dbReference type="InterPro" id="IPR003660">
    <property type="entry name" value="HAMP_dom"/>
</dbReference>
<reference evidence="11" key="1">
    <citation type="submission" date="2021-11" db="EMBL/GenBank/DDBJ databases">
        <authorList>
            <person name="Rodrigo-Torres L."/>
            <person name="Arahal R. D."/>
            <person name="Lucena T."/>
        </authorList>
    </citation>
    <scope>NUCLEOTIDE SEQUENCE</scope>
    <source>
        <strain evidence="11">CECT 7928</strain>
    </source>
</reference>
<comment type="caution">
    <text evidence="11">The sequence shown here is derived from an EMBL/GenBank/DDBJ whole genome shotgun (WGS) entry which is preliminary data.</text>
</comment>
<evidence type="ECO:0000256" key="1">
    <source>
        <dbReference type="ARBA" id="ARBA00004141"/>
    </source>
</evidence>
<evidence type="ECO:0000313" key="12">
    <source>
        <dbReference type="Proteomes" id="UP000838748"/>
    </source>
</evidence>
<keyword evidence="3 8" id="KW-1133">Transmembrane helix</keyword>
<comment type="subcellular location">
    <subcellularLocation>
        <location evidence="1">Membrane</location>
        <topology evidence="1">Multi-pass membrane protein</topology>
    </subcellularLocation>
</comment>
<dbReference type="SMART" id="SM00283">
    <property type="entry name" value="MA"/>
    <property type="match status" value="1"/>
</dbReference>
<evidence type="ECO:0008006" key="13">
    <source>
        <dbReference type="Google" id="ProtNLM"/>
    </source>
</evidence>
<feature type="transmembrane region" description="Helical" evidence="8">
    <location>
        <begin position="12"/>
        <end position="30"/>
    </location>
</feature>
<dbReference type="CDD" id="cd06225">
    <property type="entry name" value="HAMP"/>
    <property type="match status" value="1"/>
</dbReference>
<feature type="transmembrane region" description="Helical" evidence="8">
    <location>
        <begin position="272"/>
        <end position="293"/>
    </location>
</feature>
<keyword evidence="12" id="KW-1185">Reference proteome</keyword>
<dbReference type="InterPro" id="IPR004089">
    <property type="entry name" value="MCPsignal_dom"/>
</dbReference>
<dbReference type="Pfam" id="PF00015">
    <property type="entry name" value="MCPsignal"/>
    <property type="match status" value="1"/>
</dbReference>